<keyword evidence="3" id="KW-1185">Reference proteome</keyword>
<dbReference type="Pfam" id="PF01850">
    <property type="entry name" value="PIN"/>
    <property type="match status" value="1"/>
</dbReference>
<name>A0A1Z4BVX3_9GAMM</name>
<evidence type="ECO:0000313" key="3">
    <source>
        <dbReference type="Proteomes" id="UP000197019"/>
    </source>
</evidence>
<dbReference type="PANTHER" id="PTHR39664:SF2">
    <property type="entry name" value="NUCLEIC ACID-BINDING PROTEIN, CONTAINING PIN DOMAIN-RELATED"/>
    <property type="match status" value="1"/>
</dbReference>
<dbReference type="Gene3D" id="3.40.50.1010">
    <property type="entry name" value="5'-nuclease"/>
    <property type="match status" value="1"/>
</dbReference>
<dbReference type="CDD" id="cd18683">
    <property type="entry name" value="PIN_VapC-like"/>
    <property type="match status" value="1"/>
</dbReference>
<dbReference type="RefSeq" id="WP_088618349.1">
    <property type="nucleotide sequence ID" value="NZ_CP022129.1"/>
</dbReference>
<gene>
    <name evidence="2" type="ORF">CEK71_04965</name>
</gene>
<protein>
    <submittedName>
        <fullName evidence="2">PIN domain nuclease</fullName>
    </submittedName>
</protein>
<dbReference type="AlphaFoldDB" id="A0A1Z4BVX3"/>
<dbReference type="EMBL" id="CP022129">
    <property type="protein sequence ID" value="ASF45467.1"/>
    <property type="molecule type" value="Genomic_DNA"/>
</dbReference>
<proteinExistence type="predicted"/>
<evidence type="ECO:0000313" key="2">
    <source>
        <dbReference type="EMBL" id="ASF45467.1"/>
    </source>
</evidence>
<accession>A0A1Z4BVX3</accession>
<dbReference type="InterPro" id="IPR029060">
    <property type="entry name" value="PIN-like_dom_sf"/>
</dbReference>
<dbReference type="KEGG" id="mpsy:CEK71_04965"/>
<dbReference type="Proteomes" id="UP000197019">
    <property type="component" value="Chromosome"/>
</dbReference>
<evidence type="ECO:0000259" key="1">
    <source>
        <dbReference type="Pfam" id="PF01850"/>
    </source>
</evidence>
<feature type="domain" description="PIN" evidence="1">
    <location>
        <begin position="2"/>
        <end position="118"/>
    </location>
</feature>
<dbReference type="PANTHER" id="PTHR39664">
    <property type="match status" value="1"/>
</dbReference>
<sequence length="151" mass="17025">MIAVDTNVIVRFLTRDDEAQYLKAYRIFAESALLFIPTTVILETEWVLRFSYRFPSDRIGYALSGLLGLTNVMTENKAAVFNALAWHQQGMDFADALHLACSSSANEFVSFDKKLINKAIGLNVDIKLIDPSTLPRRWINNSSKSSIPYCL</sequence>
<dbReference type="InterPro" id="IPR002716">
    <property type="entry name" value="PIN_dom"/>
</dbReference>
<dbReference type="SUPFAM" id="SSF88723">
    <property type="entry name" value="PIN domain-like"/>
    <property type="match status" value="1"/>
</dbReference>
<organism evidence="2 3">
    <name type="scientific">Methylovulum psychrotolerans</name>
    <dbReference type="NCBI Taxonomy" id="1704499"/>
    <lineage>
        <taxon>Bacteria</taxon>
        <taxon>Pseudomonadati</taxon>
        <taxon>Pseudomonadota</taxon>
        <taxon>Gammaproteobacteria</taxon>
        <taxon>Methylococcales</taxon>
        <taxon>Methylococcaceae</taxon>
        <taxon>Methylovulum</taxon>
    </lineage>
</organism>
<dbReference type="OrthoDB" id="32974at2"/>
<reference evidence="2 3" key="1">
    <citation type="submission" date="2017-06" db="EMBL/GenBank/DDBJ databases">
        <title>Genome Sequencing of the methanotroph Methylovulum psychrotolerants str. HV10-M2 isolated from a high-altitude environment.</title>
        <authorList>
            <person name="Mateos-Rivera A."/>
        </authorList>
    </citation>
    <scope>NUCLEOTIDE SEQUENCE [LARGE SCALE GENOMIC DNA]</scope>
    <source>
        <strain evidence="2 3">HV10_M2</strain>
    </source>
</reference>